<dbReference type="GeneID" id="19195122"/>
<dbReference type="Pfam" id="PF11951">
    <property type="entry name" value="Fungal_trans_2"/>
    <property type="match status" value="1"/>
</dbReference>
<keyword evidence="2" id="KW-1133">Transmembrane helix</keyword>
<feature type="region of interest" description="Disordered" evidence="1">
    <location>
        <begin position="1"/>
        <end position="40"/>
    </location>
</feature>
<comment type="caution">
    <text evidence="3">The sequence shown here is derived from an EMBL/GenBank/DDBJ whole genome shotgun (WGS) entry which is preliminary data.</text>
</comment>
<keyword evidence="2" id="KW-0812">Transmembrane</keyword>
<dbReference type="PANTHER" id="PTHR37540:SF5">
    <property type="entry name" value="TRANSCRIPTION FACTOR DOMAIN-CONTAINING PROTEIN"/>
    <property type="match status" value="1"/>
</dbReference>
<dbReference type="HOGENOM" id="CLU_460790_0_0_1"/>
<dbReference type="PANTHER" id="PTHR37540">
    <property type="entry name" value="TRANSCRIPTION FACTOR (ACR-2), PUTATIVE-RELATED-RELATED"/>
    <property type="match status" value="1"/>
</dbReference>
<feature type="region of interest" description="Disordered" evidence="1">
    <location>
        <begin position="130"/>
        <end position="154"/>
    </location>
</feature>
<name>W9WDU3_9EURO</name>
<evidence type="ECO:0000313" key="4">
    <source>
        <dbReference type="Proteomes" id="UP000019471"/>
    </source>
</evidence>
<sequence length="592" mass="66777">MAPSARSRPDPEVSSPSASETANALQQGSEEGPEDALAQGGFLFVASTGQKQKDRKQLRTLRAHVMHNYLERSHAEQQTADPKKATVVSFAGNRLQTDRQRAAATGGQKMRFRMRSGELELRYPHRLRKGKKKTDRTIEVGDKDAGTELPKDKTESLVSTRREGAAESGFVPGMPVTWIGSRNIDVFGVLPVRLTEEDDARLYLFRHYERYPWCPINGQSTWSEFAISDQLVFHATMYSWGVHFRHRRPIPDSQEETKTLQHKLAAISLINDRLSHSQQAASDETIAAVAALTNIALVMDSYAEATKHMAGLHAIVEMRGGMSSLSSGVQQHLQRLISWNDLIYSEVFDEKLRFPPIEVWDESWAAFQRRNLSGALPGLSRAELRAAGVPRHKVLDLLNDIRNLCGAEQTNPLRTTGEEGRMRRGDMFHRVERKLRLIVQADTAPGNNRWDATVWRAVSLAALLFTHHHLRGNPLKYRHFSVLSTQLYDTLLTMDEDLTELDFAPAMLIWILSTGALTSTLAAVHASFVFMLGKACHRHGLLDYDQYQGTISQFLWTGQADQSRHSQLWLELEPSLQARGVSSYRQQYVFEI</sequence>
<dbReference type="Proteomes" id="UP000019471">
    <property type="component" value="Unassembled WGS sequence"/>
</dbReference>
<dbReference type="RefSeq" id="XP_007749195.1">
    <property type="nucleotide sequence ID" value="XM_007751005.1"/>
</dbReference>
<keyword evidence="4" id="KW-1185">Reference proteome</keyword>
<dbReference type="EMBL" id="AMGX01000020">
    <property type="protein sequence ID" value="EXJ66277.1"/>
    <property type="molecule type" value="Genomic_DNA"/>
</dbReference>
<keyword evidence="2" id="KW-0472">Membrane</keyword>
<dbReference type="InterPro" id="IPR021858">
    <property type="entry name" value="Fun_TF"/>
</dbReference>
<evidence type="ECO:0008006" key="5">
    <source>
        <dbReference type="Google" id="ProtNLM"/>
    </source>
</evidence>
<feature type="transmembrane region" description="Helical" evidence="2">
    <location>
        <begin position="507"/>
        <end position="532"/>
    </location>
</feature>
<proteinExistence type="predicted"/>
<protein>
    <recommendedName>
        <fullName evidence="5">Transcription factor domain-containing protein</fullName>
    </recommendedName>
</protein>
<evidence type="ECO:0000256" key="1">
    <source>
        <dbReference type="SAM" id="MobiDB-lite"/>
    </source>
</evidence>
<organism evidence="3 4">
    <name type="scientific">Cladophialophora psammophila CBS 110553</name>
    <dbReference type="NCBI Taxonomy" id="1182543"/>
    <lineage>
        <taxon>Eukaryota</taxon>
        <taxon>Fungi</taxon>
        <taxon>Dikarya</taxon>
        <taxon>Ascomycota</taxon>
        <taxon>Pezizomycotina</taxon>
        <taxon>Eurotiomycetes</taxon>
        <taxon>Chaetothyriomycetidae</taxon>
        <taxon>Chaetothyriales</taxon>
        <taxon>Herpotrichiellaceae</taxon>
        <taxon>Cladophialophora</taxon>
    </lineage>
</organism>
<gene>
    <name evidence="3" type="ORF">A1O5_10429</name>
</gene>
<accession>W9WDU3</accession>
<reference evidence="3 4" key="1">
    <citation type="submission" date="2013-03" db="EMBL/GenBank/DDBJ databases">
        <title>The Genome Sequence of Cladophialophora psammophila CBS 110553.</title>
        <authorList>
            <consortium name="The Broad Institute Genomics Platform"/>
            <person name="Cuomo C."/>
            <person name="de Hoog S."/>
            <person name="Gorbushina A."/>
            <person name="Walker B."/>
            <person name="Young S.K."/>
            <person name="Zeng Q."/>
            <person name="Gargeya S."/>
            <person name="Fitzgerald M."/>
            <person name="Haas B."/>
            <person name="Abouelleil A."/>
            <person name="Allen A.W."/>
            <person name="Alvarado L."/>
            <person name="Arachchi H.M."/>
            <person name="Berlin A.M."/>
            <person name="Chapman S.B."/>
            <person name="Gainer-Dewar J."/>
            <person name="Goldberg J."/>
            <person name="Griggs A."/>
            <person name="Gujja S."/>
            <person name="Hansen M."/>
            <person name="Howarth C."/>
            <person name="Imamovic A."/>
            <person name="Ireland A."/>
            <person name="Larimer J."/>
            <person name="McCowan C."/>
            <person name="Murphy C."/>
            <person name="Pearson M."/>
            <person name="Poon T.W."/>
            <person name="Priest M."/>
            <person name="Roberts A."/>
            <person name="Saif S."/>
            <person name="Shea T."/>
            <person name="Sisk P."/>
            <person name="Sykes S."/>
            <person name="Wortman J."/>
            <person name="Nusbaum C."/>
            <person name="Birren B."/>
        </authorList>
    </citation>
    <scope>NUCLEOTIDE SEQUENCE [LARGE SCALE GENOMIC DNA]</scope>
    <source>
        <strain evidence="3 4">CBS 110553</strain>
    </source>
</reference>
<feature type="compositionally biased region" description="Polar residues" evidence="1">
    <location>
        <begin position="14"/>
        <end position="29"/>
    </location>
</feature>
<dbReference type="OrthoDB" id="4158087at2759"/>
<dbReference type="STRING" id="1182543.W9WDU3"/>
<evidence type="ECO:0000313" key="3">
    <source>
        <dbReference type="EMBL" id="EXJ66277.1"/>
    </source>
</evidence>
<feature type="compositionally biased region" description="Basic and acidic residues" evidence="1">
    <location>
        <begin position="135"/>
        <end position="154"/>
    </location>
</feature>
<dbReference type="AlphaFoldDB" id="W9WDU3"/>
<evidence type="ECO:0000256" key="2">
    <source>
        <dbReference type="SAM" id="Phobius"/>
    </source>
</evidence>